<dbReference type="Proteomes" id="UP001162131">
    <property type="component" value="Unassembled WGS sequence"/>
</dbReference>
<evidence type="ECO:0000313" key="1">
    <source>
        <dbReference type="EMBL" id="CAG9322203.1"/>
    </source>
</evidence>
<comment type="caution">
    <text evidence="1">The sequence shown here is derived from an EMBL/GenBank/DDBJ whole genome shotgun (WGS) entry which is preliminary data.</text>
</comment>
<protein>
    <submittedName>
        <fullName evidence="1">Uncharacterized protein</fullName>
    </submittedName>
</protein>
<accession>A0AAU9JD14</accession>
<dbReference type="AlphaFoldDB" id="A0AAU9JD14"/>
<proteinExistence type="predicted"/>
<evidence type="ECO:0000313" key="2">
    <source>
        <dbReference type="Proteomes" id="UP001162131"/>
    </source>
</evidence>
<gene>
    <name evidence="1" type="ORF">BSTOLATCC_MIC30691</name>
</gene>
<dbReference type="EMBL" id="CAJZBQ010000030">
    <property type="protein sequence ID" value="CAG9322203.1"/>
    <property type="molecule type" value="Genomic_DNA"/>
</dbReference>
<organism evidence="1 2">
    <name type="scientific">Blepharisma stoltei</name>
    <dbReference type="NCBI Taxonomy" id="1481888"/>
    <lineage>
        <taxon>Eukaryota</taxon>
        <taxon>Sar</taxon>
        <taxon>Alveolata</taxon>
        <taxon>Ciliophora</taxon>
        <taxon>Postciliodesmatophora</taxon>
        <taxon>Heterotrichea</taxon>
        <taxon>Heterotrichida</taxon>
        <taxon>Blepharismidae</taxon>
        <taxon>Blepharisma</taxon>
    </lineage>
</organism>
<keyword evidence="2" id="KW-1185">Reference proteome</keyword>
<sequence>MKESLGETRVESWRNAGIELRGFDGRSKRKRKRKKKKLKLMMDEGKLAEAKRIDLAFKIFHIKLLVARAKEFQKEKYKAEYIESYFRLD</sequence>
<reference evidence="1" key="1">
    <citation type="submission" date="2021-09" db="EMBL/GenBank/DDBJ databases">
        <authorList>
            <consortium name="AG Swart"/>
            <person name="Singh M."/>
            <person name="Singh A."/>
            <person name="Seah K."/>
            <person name="Emmerich C."/>
        </authorList>
    </citation>
    <scope>NUCLEOTIDE SEQUENCE</scope>
    <source>
        <strain evidence="1">ATCC30299</strain>
    </source>
</reference>
<name>A0AAU9JD14_9CILI</name>